<evidence type="ECO:0000259" key="13">
    <source>
        <dbReference type="SMART" id="SM01340"/>
    </source>
</evidence>
<keyword evidence="14" id="KW-0540">Nuclease</keyword>
<dbReference type="CDD" id="cd01398">
    <property type="entry name" value="RPI_A"/>
    <property type="match status" value="1"/>
</dbReference>
<dbReference type="GO" id="GO:0009052">
    <property type="term" value="P:pentose-phosphate shunt, non-oxidative branch"/>
    <property type="evidence" value="ECO:0007669"/>
    <property type="project" value="InterPro"/>
</dbReference>
<feature type="domain" description="DNA mismatch repair protein S5" evidence="13">
    <location>
        <begin position="484"/>
        <end position="624"/>
    </location>
</feature>
<dbReference type="GO" id="GO:0004519">
    <property type="term" value="F:endonuclease activity"/>
    <property type="evidence" value="ECO:0007669"/>
    <property type="project" value="UniProtKB-KW"/>
</dbReference>
<name>A0A9P9Y259_9HYPO</name>
<dbReference type="GO" id="GO:0016887">
    <property type="term" value="F:ATP hydrolysis activity"/>
    <property type="evidence" value="ECO:0007669"/>
    <property type="project" value="InterPro"/>
</dbReference>
<dbReference type="SUPFAM" id="SSF100950">
    <property type="entry name" value="NagB/RpiA/CoA transferase-like"/>
    <property type="match status" value="1"/>
</dbReference>
<evidence type="ECO:0000256" key="1">
    <source>
        <dbReference type="ARBA" id="ARBA00001713"/>
    </source>
</evidence>
<dbReference type="SMART" id="SM00853">
    <property type="entry name" value="MutL_C"/>
    <property type="match status" value="1"/>
</dbReference>
<dbReference type="FunFam" id="3.40.50.1360:FF:000014">
    <property type="entry name" value="Ribose 5-phosphate isomerase"/>
    <property type="match status" value="1"/>
</dbReference>
<dbReference type="CDD" id="cd03484">
    <property type="entry name" value="MutL_Trans_hPMS_2_like"/>
    <property type="match status" value="1"/>
</dbReference>
<dbReference type="Pfam" id="PF13589">
    <property type="entry name" value="HATPase_c_3"/>
    <property type="match status" value="1"/>
</dbReference>
<feature type="compositionally biased region" description="Basic and acidic residues" evidence="11">
    <location>
        <begin position="909"/>
        <end position="922"/>
    </location>
</feature>
<evidence type="ECO:0000256" key="9">
    <source>
        <dbReference type="ARBA" id="ARBA00029734"/>
    </source>
</evidence>
<comment type="caution">
    <text evidence="14">The sequence shown here is derived from an EMBL/GenBank/DDBJ whole genome shotgun (WGS) entry which is preliminary data.</text>
</comment>
<feature type="compositionally biased region" description="Low complexity" evidence="11">
    <location>
        <begin position="927"/>
        <end position="941"/>
    </location>
</feature>
<dbReference type="SUPFAM" id="SSF75445">
    <property type="entry name" value="D-ribose-5-phosphate isomerase (RpiA), lid domain"/>
    <property type="match status" value="1"/>
</dbReference>
<dbReference type="GO" id="GO:0004751">
    <property type="term" value="F:ribose-5-phosphate isomerase activity"/>
    <property type="evidence" value="ECO:0007669"/>
    <property type="project" value="UniProtKB-EC"/>
</dbReference>
<sequence length="1234" mass="133412">MSVAAPSPAALVESAKKAAATQAVDEHLLPSHRYVGIGSGSTVVYVVEAIVAKGVDFFKNMVFIPTGSQSKGLIRTAGLTLANLDERPVVNGRPVQLDVCFDGADEVDAELNLIKGGGACLFQEKLVAIAAKTFVAVADYRKQSPRLCTTWKNIPIEVLPLSAPDVLLRLQALGSPAPAVRSGLPSKAGECVTDNGMWIIDAPFPPLLLPSDLTPGVDGLGKGGIWEVSKLADELLRTPGIVEIGLFHGFNGTQAVGLGKEGQAQKPVAAYFGTADDQIHQIQSGQVIVDLCSVVKELVENSIDAGANNVDVRFKNQGLDLIEVQDNGGGIAPANYESVALKHHTSKLSTYADIGSLDTFGFRGEALASLCALSTMTVTTCLPKDAPKASKLSFEPSGKLKGTNVVAAQKGTTVSVEKLFHNLPVRRKELERNIKREWNKVIALLNQYACIQTNLKFSVSQQPTKGKRIVLFSTKGNAATKDNIINIFGAKTMTGLVPLDLTLEMQPSAVSSVLQPPVDNGPVSTQVRIVGHVSRPAQGEGRQTPDRQMFFINGRPCGLPQFAKAFNEVYKSYNSTQSPFIMADIQLDTHMYDVNVSPDKRTILLHEQNQLLDSLRSALGDLFDSQDYSVPTSQLARTKQSPFGQRDSATPARTQTWRGQDVTPAAAPVDSDSDSDSAEASRSSASRAHLLRSSHSRTPSVKASTNRADNLIDRWIQRRDATEASDGARTQHATPSRTARQEPVSTSTKEIDVEEKIPKDEDVSMAEPEPRHPLVHQYSNEPELFVPEAGPPQLPIPKVQHVRQEIPKSSPLAHRSPSKPASEPISITIGDPEVPSSSHKRRRVLYDAHSDGTEDIEEESSSDEELPTKPSFGGSLSQKFTAGLRGRSEDSGVSERQATVMAQLPIDAPEPKLVDEDKENVRTTHRQASSQAESSVASGSSHHSDDRPEEGSAIEAGEQNHAPSTRAVDTEDGEDAAAFAKTRGHSLQASSRRKDATLQIIQSVTTGEGAIQSMMTTWTTSLRHTTSSQAASTNEMEDITSTDAESKLSLIIQKSDFGAMRIIGQFNMGFIIAIRPGSPRSNQPNADELFIIDQHASDEKYNFERLQDVTIVQSQRLVHPKRLELTALEEEIVMQNPEAIEANGFKVSIDTSGDTPVGSRCQLMALPLSRETTFNVADLEELIALLGEESSESKHIPRPAKVRKMFAMRACRSSIMIGKALTRSQMSNVNANVG</sequence>
<dbReference type="Proteomes" id="UP001055219">
    <property type="component" value="Unassembled WGS sequence"/>
</dbReference>
<keyword evidence="14" id="KW-0378">Hydrolase</keyword>
<protein>
    <recommendedName>
        <fullName evidence="6">Ribose-5-phosphate isomerase</fullName>
        <ecNumber evidence="5">5.3.1.6</ecNumber>
    </recommendedName>
    <alternativeName>
        <fullName evidence="10">D-ribose-5-phosphate ketol-isomerase</fullName>
    </alternativeName>
    <alternativeName>
        <fullName evidence="9">Phosphoriboisomerase</fullName>
    </alternativeName>
</protein>
<dbReference type="GeneID" id="75831425"/>
<dbReference type="GO" id="GO:0140664">
    <property type="term" value="F:ATP-dependent DNA damage sensor activity"/>
    <property type="evidence" value="ECO:0007669"/>
    <property type="project" value="InterPro"/>
</dbReference>
<dbReference type="SUPFAM" id="SSF55874">
    <property type="entry name" value="ATPase domain of HSP90 chaperone/DNA topoisomerase II/histidine kinase"/>
    <property type="match status" value="1"/>
</dbReference>
<dbReference type="NCBIfam" id="TIGR00021">
    <property type="entry name" value="rpiA"/>
    <property type="match status" value="1"/>
</dbReference>
<comment type="catalytic activity">
    <reaction evidence="1">
        <text>aldehydo-D-ribose 5-phosphate = D-ribulose 5-phosphate</text>
        <dbReference type="Rhea" id="RHEA:14657"/>
        <dbReference type="ChEBI" id="CHEBI:58121"/>
        <dbReference type="ChEBI" id="CHEBI:58273"/>
        <dbReference type="EC" id="5.3.1.6"/>
    </reaction>
</comment>
<evidence type="ECO:0000256" key="2">
    <source>
        <dbReference type="ARBA" id="ARBA00004988"/>
    </source>
</evidence>
<dbReference type="CDD" id="cd16926">
    <property type="entry name" value="HATPase_MutL-MLH-PMS-like"/>
    <property type="match status" value="1"/>
</dbReference>
<comment type="similarity">
    <text evidence="3">Belongs to the DNA mismatch repair MutL/HexB family.</text>
</comment>
<keyword evidence="14" id="KW-0255">Endonuclease</keyword>
<dbReference type="Gene3D" id="3.30.70.260">
    <property type="match status" value="1"/>
</dbReference>
<dbReference type="SMART" id="SM01340">
    <property type="entry name" value="DNA_mis_repair"/>
    <property type="match status" value="1"/>
</dbReference>
<keyword evidence="7" id="KW-0227">DNA damage</keyword>
<dbReference type="InterPro" id="IPR014721">
    <property type="entry name" value="Ribsml_uS5_D2-typ_fold_subgr"/>
</dbReference>
<dbReference type="Pfam" id="PF08676">
    <property type="entry name" value="MutL_C"/>
    <property type="match status" value="1"/>
</dbReference>
<evidence type="ECO:0000256" key="11">
    <source>
        <dbReference type="SAM" id="MobiDB-lite"/>
    </source>
</evidence>
<dbReference type="AlphaFoldDB" id="A0A9P9Y259"/>
<dbReference type="NCBIfam" id="TIGR00585">
    <property type="entry name" value="mutl"/>
    <property type="match status" value="1"/>
</dbReference>
<feature type="domain" description="MutL C-terminal dimerisation" evidence="12">
    <location>
        <begin position="1062"/>
        <end position="1221"/>
    </location>
</feature>
<dbReference type="PROSITE" id="PS00058">
    <property type="entry name" value="DNA_MISMATCH_REPAIR_1"/>
    <property type="match status" value="1"/>
</dbReference>
<feature type="compositionally biased region" description="Basic and acidic residues" evidence="11">
    <location>
        <begin position="749"/>
        <end position="772"/>
    </location>
</feature>
<evidence type="ECO:0000313" key="14">
    <source>
        <dbReference type="EMBL" id="KAI6781773.1"/>
    </source>
</evidence>
<dbReference type="InterPro" id="IPR036890">
    <property type="entry name" value="HATPase_C_sf"/>
</dbReference>
<dbReference type="SUPFAM" id="SSF118116">
    <property type="entry name" value="DNA mismatch repair protein MutL"/>
    <property type="match status" value="1"/>
</dbReference>
<dbReference type="InterPro" id="IPR014790">
    <property type="entry name" value="MutL_C"/>
</dbReference>
<feature type="compositionally biased region" description="Polar residues" evidence="11">
    <location>
        <begin position="731"/>
        <end position="748"/>
    </location>
</feature>
<dbReference type="GO" id="GO:0032389">
    <property type="term" value="C:MutLalpha complex"/>
    <property type="evidence" value="ECO:0007669"/>
    <property type="project" value="TreeGrafter"/>
</dbReference>
<organism evidence="14 15">
    <name type="scientific">Emericellopsis cladophorae</name>
    <dbReference type="NCBI Taxonomy" id="2686198"/>
    <lineage>
        <taxon>Eukaryota</taxon>
        <taxon>Fungi</taxon>
        <taxon>Dikarya</taxon>
        <taxon>Ascomycota</taxon>
        <taxon>Pezizomycotina</taxon>
        <taxon>Sordariomycetes</taxon>
        <taxon>Hypocreomycetidae</taxon>
        <taxon>Hypocreales</taxon>
        <taxon>Bionectriaceae</taxon>
        <taxon>Emericellopsis</taxon>
    </lineage>
</organism>
<gene>
    <name evidence="14" type="ORF">J7T54_004939</name>
</gene>
<evidence type="ECO:0000259" key="12">
    <source>
        <dbReference type="SMART" id="SM00853"/>
    </source>
</evidence>
<evidence type="ECO:0000313" key="15">
    <source>
        <dbReference type="Proteomes" id="UP001055219"/>
    </source>
</evidence>
<dbReference type="RefSeq" id="XP_051362629.1">
    <property type="nucleotide sequence ID" value="XM_051505979.1"/>
</dbReference>
<feature type="region of interest" description="Disordered" evidence="11">
    <location>
        <begin position="1022"/>
        <end position="1043"/>
    </location>
</feature>
<evidence type="ECO:0000256" key="10">
    <source>
        <dbReference type="ARBA" id="ARBA00032273"/>
    </source>
</evidence>
<keyword evidence="8" id="KW-0413">Isomerase</keyword>
<dbReference type="InterPro" id="IPR002099">
    <property type="entry name" value="MutL/Mlh/PMS"/>
</dbReference>
<dbReference type="FunFam" id="3.30.565.10:FF:000014">
    <property type="entry name" value="Mismatch repair endonuclease pms1, putative"/>
    <property type="match status" value="1"/>
</dbReference>
<feature type="compositionally biased region" description="Low complexity" evidence="11">
    <location>
        <begin position="678"/>
        <end position="688"/>
    </location>
</feature>
<dbReference type="Gene3D" id="3.30.565.10">
    <property type="entry name" value="Histidine kinase-like ATPase, C-terminal domain"/>
    <property type="match status" value="1"/>
</dbReference>
<comment type="similarity">
    <text evidence="4">Belongs to the ribose 5-phosphate isomerase family.</text>
</comment>
<evidence type="ECO:0000256" key="4">
    <source>
        <dbReference type="ARBA" id="ARBA00008088"/>
    </source>
</evidence>
<dbReference type="Gene3D" id="3.30.1370.100">
    <property type="entry name" value="MutL, C-terminal domain, regulatory subdomain"/>
    <property type="match status" value="1"/>
</dbReference>
<dbReference type="Gene3D" id="3.40.50.1360">
    <property type="match status" value="1"/>
</dbReference>
<dbReference type="GO" id="GO:0005524">
    <property type="term" value="F:ATP binding"/>
    <property type="evidence" value="ECO:0007669"/>
    <property type="project" value="InterPro"/>
</dbReference>
<dbReference type="InterPro" id="IPR013507">
    <property type="entry name" value="DNA_mismatch_S5_2-like"/>
</dbReference>
<feature type="region of interest" description="Disordered" evidence="11">
    <location>
        <begin position="802"/>
        <end position="973"/>
    </location>
</feature>
<evidence type="ECO:0000256" key="6">
    <source>
        <dbReference type="ARBA" id="ARBA00019150"/>
    </source>
</evidence>
<dbReference type="SUPFAM" id="SSF54211">
    <property type="entry name" value="Ribosomal protein S5 domain 2-like"/>
    <property type="match status" value="1"/>
</dbReference>
<dbReference type="InterPro" id="IPR014762">
    <property type="entry name" value="DNA_mismatch_repair_CS"/>
</dbReference>
<proteinExistence type="inferred from homology"/>
<dbReference type="Gene3D" id="3.30.230.10">
    <property type="match status" value="1"/>
</dbReference>
<accession>A0A9P9Y259</accession>
<dbReference type="InterPro" id="IPR004788">
    <property type="entry name" value="Ribose5P_isomerase_type_A"/>
</dbReference>
<feature type="compositionally biased region" description="Polar residues" evidence="11">
    <location>
        <begin position="633"/>
        <end position="658"/>
    </location>
</feature>
<comment type="pathway">
    <text evidence="2">Carbohydrate degradation; pentose phosphate pathway; D-ribose 5-phosphate from D-ribulose 5-phosphate (non-oxidative stage): step 1/1.</text>
</comment>
<evidence type="ECO:0000256" key="5">
    <source>
        <dbReference type="ARBA" id="ARBA00011959"/>
    </source>
</evidence>
<dbReference type="InterPro" id="IPR042120">
    <property type="entry name" value="MutL_C_dimsub"/>
</dbReference>
<evidence type="ECO:0000256" key="3">
    <source>
        <dbReference type="ARBA" id="ARBA00006082"/>
    </source>
</evidence>
<feature type="region of interest" description="Disordered" evidence="11">
    <location>
        <begin position="633"/>
        <end position="774"/>
    </location>
</feature>
<evidence type="ECO:0000256" key="8">
    <source>
        <dbReference type="ARBA" id="ARBA00023235"/>
    </source>
</evidence>
<dbReference type="EMBL" id="JAGIXG020000018">
    <property type="protein sequence ID" value="KAI6781773.1"/>
    <property type="molecule type" value="Genomic_DNA"/>
</dbReference>
<dbReference type="FunFam" id="3.30.230.10:FF:000120">
    <property type="entry name" value="Mismatch repair endonuclease PMS2"/>
    <property type="match status" value="1"/>
</dbReference>
<feature type="compositionally biased region" description="Polar residues" evidence="11">
    <location>
        <begin position="698"/>
        <end position="708"/>
    </location>
</feature>
<keyword evidence="15" id="KW-1185">Reference proteome</keyword>
<dbReference type="InterPro" id="IPR042121">
    <property type="entry name" value="MutL_C_regsub"/>
</dbReference>
<dbReference type="OrthoDB" id="10263226at2759"/>
<dbReference type="GO" id="GO:0006298">
    <property type="term" value="P:mismatch repair"/>
    <property type="evidence" value="ECO:0007669"/>
    <property type="project" value="InterPro"/>
</dbReference>
<dbReference type="PANTHER" id="PTHR10073">
    <property type="entry name" value="DNA MISMATCH REPAIR PROTEIN MLH, PMS, MUTL"/>
    <property type="match status" value="1"/>
</dbReference>
<dbReference type="Pfam" id="PF01119">
    <property type="entry name" value="DNA_mis_repair"/>
    <property type="match status" value="1"/>
</dbReference>
<dbReference type="Pfam" id="PF06026">
    <property type="entry name" value="Rib_5-P_isom_A"/>
    <property type="match status" value="1"/>
</dbReference>
<dbReference type="InterPro" id="IPR038973">
    <property type="entry name" value="MutL/Mlh/Pms-like"/>
</dbReference>
<dbReference type="InterPro" id="IPR020568">
    <property type="entry name" value="Ribosomal_Su5_D2-typ_SF"/>
</dbReference>
<reference evidence="14" key="2">
    <citation type="submission" date="2022-07" db="EMBL/GenBank/DDBJ databases">
        <authorList>
            <person name="Goncalves M.F.M."/>
            <person name="Hilario S."/>
            <person name="Van De Peer Y."/>
            <person name="Esteves A.C."/>
            <person name="Alves A."/>
        </authorList>
    </citation>
    <scope>NUCLEOTIDE SEQUENCE</scope>
    <source>
        <strain evidence="14">MUM 19.33</strain>
    </source>
</reference>
<dbReference type="PANTHER" id="PTHR10073:SF52">
    <property type="entry name" value="MISMATCH REPAIR ENDONUCLEASE PMS2"/>
    <property type="match status" value="1"/>
</dbReference>
<dbReference type="GO" id="GO:0061982">
    <property type="term" value="P:meiosis I cell cycle process"/>
    <property type="evidence" value="ECO:0007669"/>
    <property type="project" value="UniProtKB-ARBA"/>
</dbReference>
<dbReference type="EC" id="5.3.1.6" evidence="5"/>
<feature type="compositionally biased region" description="Acidic residues" evidence="11">
    <location>
        <begin position="853"/>
        <end position="865"/>
    </location>
</feature>
<evidence type="ECO:0000256" key="7">
    <source>
        <dbReference type="ARBA" id="ARBA00022763"/>
    </source>
</evidence>
<dbReference type="GO" id="GO:0030983">
    <property type="term" value="F:mismatched DNA binding"/>
    <property type="evidence" value="ECO:0007669"/>
    <property type="project" value="InterPro"/>
</dbReference>
<dbReference type="InterPro" id="IPR037198">
    <property type="entry name" value="MutL_C_sf"/>
</dbReference>
<feature type="compositionally biased region" description="Basic and acidic residues" evidence="11">
    <location>
        <begin position="710"/>
        <end position="722"/>
    </location>
</feature>
<reference evidence="14" key="1">
    <citation type="journal article" date="2021" name="J Fungi (Basel)">
        <title>Genomic and Metabolomic Analyses of the Marine Fungus Emericellopsis cladophorae: Insights into Saltwater Adaptability Mechanisms and Its Biosynthetic Potential.</title>
        <authorList>
            <person name="Goncalves M.F.M."/>
            <person name="Hilario S."/>
            <person name="Van de Peer Y."/>
            <person name="Esteves A.C."/>
            <person name="Alves A."/>
        </authorList>
    </citation>
    <scope>NUCLEOTIDE SEQUENCE</scope>
    <source>
        <strain evidence="14">MUM 19.33</strain>
    </source>
</reference>
<dbReference type="InterPro" id="IPR037171">
    <property type="entry name" value="NagB/RpiA_transferase-like"/>
</dbReference>
<dbReference type="Gene3D" id="3.30.1540.20">
    <property type="entry name" value="MutL, C-terminal domain, dimerisation subdomain"/>
    <property type="match status" value="1"/>
</dbReference>